<keyword evidence="3" id="KW-0808">Transferase</keyword>
<keyword evidence="10" id="KW-1185">Reference proteome</keyword>
<dbReference type="InterPro" id="IPR008144">
    <property type="entry name" value="Guanylate_kin-like_dom"/>
</dbReference>
<evidence type="ECO:0000256" key="6">
    <source>
        <dbReference type="ARBA" id="ARBA00022840"/>
    </source>
</evidence>
<comment type="similarity">
    <text evidence="1">Belongs to the guanylate kinase family.</text>
</comment>
<evidence type="ECO:0000259" key="8">
    <source>
        <dbReference type="PROSITE" id="PS50052"/>
    </source>
</evidence>
<dbReference type="PANTHER" id="PTHR23117">
    <property type="entry name" value="GUANYLATE KINASE-RELATED"/>
    <property type="match status" value="1"/>
</dbReference>
<dbReference type="InterPro" id="IPR027417">
    <property type="entry name" value="P-loop_NTPase"/>
</dbReference>
<dbReference type="EMBL" id="JALJOT010000013">
    <property type="protein sequence ID" value="KAK9904205.1"/>
    <property type="molecule type" value="Genomic_DNA"/>
</dbReference>
<keyword evidence="6" id="KW-0067">ATP-binding</keyword>
<evidence type="ECO:0000256" key="2">
    <source>
        <dbReference type="ARBA" id="ARBA00012961"/>
    </source>
</evidence>
<evidence type="ECO:0000256" key="7">
    <source>
        <dbReference type="SAM" id="MobiDB-lite"/>
    </source>
</evidence>
<dbReference type="PANTHER" id="PTHR23117:SF13">
    <property type="entry name" value="GUANYLATE KINASE"/>
    <property type="match status" value="1"/>
</dbReference>
<proteinExistence type="inferred from homology"/>
<comment type="caution">
    <text evidence="9">The sequence shown here is derived from an EMBL/GenBank/DDBJ whole genome shotgun (WGS) entry which is preliminary data.</text>
</comment>
<evidence type="ECO:0000256" key="4">
    <source>
        <dbReference type="ARBA" id="ARBA00022741"/>
    </source>
</evidence>
<feature type="compositionally biased region" description="Low complexity" evidence="7">
    <location>
        <begin position="263"/>
        <end position="275"/>
    </location>
</feature>
<dbReference type="InterPro" id="IPR020590">
    <property type="entry name" value="Guanylate_kinase_CS"/>
</dbReference>
<organism evidence="9 10">
    <name type="scientific">Coccomyxa subellipsoidea</name>
    <dbReference type="NCBI Taxonomy" id="248742"/>
    <lineage>
        <taxon>Eukaryota</taxon>
        <taxon>Viridiplantae</taxon>
        <taxon>Chlorophyta</taxon>
        <taxon>core chlorophytes</taxon>
        <taxon>Trebouxiophyceae</taxon>
        <taxon>Trebouxiophyceae incertae sedis</taxon>
        <taxon>Coccomyxaceae</taxon>
        <taxon>Coccomyxa</taxon>
    </lineage>
</organism>
<evidence type="ECO:0000256" key="3">
    <source>
        <dbReference type="ARBA" id="ARBA00022679"/>
    </source>
</evidence>
<evidence type="ECO:0000256" key="5">
    <source>
        <dbReference type="ARBA" id="ARBA00022777"/>
    </source>
</evidence>
<dbReference type="HAMAP" id="MF_00328">
    <property type="entry name" value="Guanylate_kinase"/>
    <property type="match status" value="1"/>
</dbReference>
<dbReference type="Gene3D" id="3.30.63.10">
    <property type="entry name" value="Guanylate Kinase phosphate binding domain"/>
    <property type="match status" value="1"/>
</dbReference>
<dbReference type="InterPro" id="IPR017665">
    <property type="entry name" value="Guanylate_kinase"/>
</dbReference>
<keyword evidence="5" id="KW-0418">Kinase</keyword>
<dbReference type="Pfam" id="PF00625">
    <property type="entry name" value="Guanylate_kin"/>
    <property type="match status" value="1"/>
</dbReference>
<reference evidence="9 10" key="1">
    <citation type="journal article" date="2024" name="Nat. Commun.">
        <title>Phylogenomics reveals the evolutionary origins of lichenization in chlorophyte algae.</title>
        <authorList>
            <person name="Puginier C."/>
            <person name="Libourel C."/>
            <person name="Otte J."/>
            <person name="Skaloud P."/>
            <person name="Haon M."/>
            <person name="Grisel S."/>
            <person name="Petersen M."/>
            <person name="Berrin J.G."/>
            <person name="Delaux P.M."/>
            <person name="Dal Grande F."/>
            <person name="Keller J."/>
        </authorList>
    </citation>
    <scope>NUCLEOTIDE SEQUENCE [LARGE SCALE GENOMIC DNA]</scope>
    <source>
        <strain evidence="9 10">SAG 216-7</strain>
    </source>
</reference>
<sequence>MTKIDFAKQGTASMPGRQAWERRFRREHSSQQAVAAASAESYSTAEMYRAVEDHLGKLSTAPSIRSLEPVKVVISGPSGVGKDAVIKALQASRPDLHFVVTATSRPKRPGEVEGVDYFFVSKEQFEEWIRSDELLEWALVYGEYKGIPKTQVLEALARGTNAIFRLDIQGAQTVRRKFPDAVSIFLVAESEAALVKRLIDRKTEPMDKMITRVETARQEMQHIGEFDYVVLNNDGDLQGAVQQIDAIITAERHRTRRIRWHDSAPSQPSSRAAAPEKLPEMHKC</sequence>
<evidence type="ECO:0000313" key="9">
    <source>
        <dbReference type="EMBL" id="KAK9904205.1"/>
    </source>
</evidence>
<dbReference type="PROSITE" id="PS00856">
    <property type="entry name" value="GUANYLATE_KINASE_1"/>
    <property type="match status" value="1"/>
</dbReference>
<evidence type="ECO:0000313" key="10">
    <source>
        <dbReference type="Proteomes" id="UP001491310"/>
    </source>
</evidence>
<dbReference type="Gene3D" id="3.40.50.300">
    <property type="entry name" value="P-loop containing nucleotide triphosphate hydrolases"/>
    <property type="match status" value="1"/>
</dbReference>
<dbReference type="InterPro" id="IPR008145">
    <property type="entry name" value="GK/Ca_channel_bsu"/>
</dbReference>
<evidence type="ECO:0000256" key="1">
    <source>
        <dbReference type="ARBA" id="ARBA00005790"/>
    </source>
</evidence>
<feature type="region of interest" description="Disordered" evidence="7">
    <location>
        <begin position="259"/>
        <end position="284"/>
    </location>
</feature>
<dbReference type="PROSITE" id="PS50052">
    <property type="entry name" value="GUANYLATE_KINASE_2"/>
    <property type="match status" value="1"/>
</dbReference>
<accession>A0ABR2YFL0</accession>
<dbReference type="CDD" id="cd00071">
    <property type="entry name" value="GMPK"/>
    <property type="match status" value="1"/>
</dbReference>
<name>A0ABR2YFL0_9CHLO</name>
<feature type="domain" description="Guanylate kinase-like" evidence="8">
    <location>
        <begin position="69"/>
        <end position="249"/>
    </location>
</feature>
<dbReference type="SUPFAM" id="SSF52540">
    <property type="entry name" value="P-loop containing nucleoside triphosphate hydrolases"/>
    <property type="match status" value="1"/>
</dbReference>
<dbReference type="NCBIfam" id="TIGR03263">
    <property type="entry name" value="guanyl_kin"/>
    <property type="match status" value="1"/>
</dbReference>
<keyword evidence="4" id="KW-0547">Nucleotide-binding</keyword>
<dbReference type="Proteomes" id="UP001491310">
    <property type="component" value="Unassembled WGS sequence"/>
</dbReference>
<dbReference type="SMART" id="SM00072">
    <property type="entry name" value="GuKc"/>
    <property type="match status" value="1"/>
</dbReference>
<protein>
    <recommendedName>
        <fullName evidence="2">guanylate kinase</fullName>
        <ecNumber evidence="2">2.7.4.8</ecNumber>
    </recommendedName>
</protein>
<dbReference type="EC" id="2.7.4.8" evidence="2"/>
<gene>
    <name evidence="9" type="ORF">WJX75_006739</name>
</gene>